<keyword evidence="1 3" id="KW-0315">Glutamine amidotransferase</keyword>
<sequence>MCRLFGMSSAPERTCATFWLLDAPDSLSDQSHRNPDGAGLGFFDADRTPHIYKAPIAAYQDRCFAEQAKQVRSAVFVAHLRYATTGGVDYRNTQPFEQDGRLFAHNGVIEDLAELDAELGPDLAMVEGETDSERFFALITREIRTHGDVAVGIEHAARWIARNLRLYSLNLILASADELWALRYPDTHHLYVLQRPSGGQHGARHLDQSGTAGRMRVHCADMARVPAVVIASEPMDDSPGWRLLEPGELLHVGPGPRVTSRIALPEEPAHRLQLTDLSPRTAAAQQAA</sequence>
<dbReference type="Proteomes" id="UP001165135">
    <property type="component" value="Unassembled WGS sequence"/>
</dbReference>
<dbReference type="PANTHER" id="PTHR42824:SF1">
    <property type="entry name" value="GLUTAMINE AMIDOTRANSFERASE YAFJ-RELATED"/>
    <property type="match status" value="1"/>
</dbReference>
<reference evidence="3" key="1">
    <citation type="submission" date="2023-03" db="EMBL/GenBank/DDBJ databases">
        <title>Actinoallomurus iriomotensis NBRC 103681.</title>
        <authorList>
            <person name="Ichikawa N."/>
            <person name="Sato H."/>
            <person name="Tonouchi N."/>
        </authorList>
    </citation>
    <scope>NUCLEOTIDE SEQUENCE</scope>
    <source>
        <strain evidence="3">NBRC 103681</strain>
    </source>
</reference>
<dbReference type="PANTHER" id="PTHR42824">
    <property type="entry name" value="GLUTAMINE AMIDOTRANSFERASE"/>
    <property type="match status" value="1"/>
</dbReference>
<dbReference type="SUPFAM" id="SSF56235">
    <property type="entry name" value="N-terminal nucleophile aminohydrolases (Ntn hydrolases)"/>
    <property type="match status" value="1"/>
</dbReference>
<dbReference type="InterPro" id="IPR026869">
    <property type="entry name" value="EgtC-like"/>
</dbReference>
<gene>
    <name evidence="3" type="ORF">Airi01_021370</name>
</gene>
<dbReference type="CDD" id="cd01908">
    <property type="entry name" value="YafJ"/>
    <property type="match status" value="1"/>
</dbReference>
<name>A0A9W6RH84_9ACTN</name>
<dbReference type="Pfam" id="PF13230">
    <property type="entry name" value="GATase_4"/>
    <property type="match status" value="1"/>
</dbReference>
<feature type="domain" description="Glutamine amidotransferase type-2" evidence="2">
    <location>
        <begin position="2"/>
        <end position="255"/>
    </location>
</feature>
<evidence type="ECO:0000313" key="4">
    <source>
        <dbReference type="Proteomes" id="UP001165135"/>
    </source>
</evidence>
<evidence type="ECO:0000259" key="2">
    <source>
        <dbReference type="PROSITE" id="PS51278"/>
    </source>
</evidence>
<protein>
    <submittedName>
        <fullName evidence="3">Class II glutamine amidotransferase</fullName>
    </submittedName>
</protein>
<dbReference type="AlphaFoldDB" id="A0A9W6RH84"/>
<dbReference type="InterPro" id="IPR029055">
    <property type="entry name" value="Ntn_hydrolases_N"/>
</dbReference>
<dbReference type="EMBL" id="BSTJ01000002">
    <property type="protein sequence ID" value="GLY73870.1"/>
    <property type="molecule type" value="Genomic_DNA"/>
</dbReference>
<proteinExistence type="predicted"/>
<comment type="caution">
    <text evidence="3">The sequence shown here is derived from an EMBL/GenBank/DDBJ whole genome shotgun (WGS) entry which is preliminary data.</text>
</comment>
<dbReference type="PROSITE" id="PS51278">
    <property type="entry name" value="GATASE_TYPE_2"/>
    <property type="match status" value="1"/>
</dbReference>
<organism evidence="3 4">
    <name type="scientific">Actinoallomurus iriomotensis</name>
    <dbReference type="NCBI Taxonomy" id="478107"/>
    <lineage>
        <taxon>Bacteria</taxon>
        <taxon>Bacillati</taxon>
        <taxon>Actinomycetota</taxon>
        <taxon>Actinomycetes</taxon>
        <taxon>Streptosporangiales</taxon>
        <taxon>Thermomonosporaceae</taxon>
        <taxon>Actinoallomurus</taxon>
    </lineage>
</organism>
<evidence type="ECO:0000256" key="1">
    <source>
        <dbReference type="ARBA" id="ARBA00022962"/>
    </source>
</evidence>
<accession>A0A9W6RH84</accession>
<dbReference type="InterPro" id="IPR017932">
    <property type="entry name" value="GATase_2_dom"/>
</dbReference>
<dbReference type="Gene3D" id="3.60.20.10">
    <property type="entry name" value="Glutamine Phosphoribosylpyrophosphate, subunit 1, domain 1"/>
    <property type="match status" value="1"/>
</dbReference>
<dbReference type="RefSeq" id="WP_285619461.1">
    <property type="nucleotide sequence ID" value="NZ_BSTJ01000002.1"/>
</dbReference>
<evidence type="ECO:0000313" key="3">
    <source>
        <dbReference type="EMBL" id="GLY73870.1"/>
    </source>
</evidence>